<dbReference type="GO" id="GO:0051787">
    <property type="term" value="F:misfolded protein binding"/>
    <property type="evidence" value="ECO:0007669"/>
    <property type="project" value="TreeGrafter"/>
</dbReference>
<evidence type="ECO:0000256" key="3">
    <source>
        <dbReference type="SAM" id="MobiDB-lite"/>
    </source>
</evidence>
<dbReference type="GO" id="GO:0051087">
    <property type="term" value="F:protein-folding chaperone binding"/>
    <property type="evidence" value="ECO:0007669"/>
    <property type="project" value="TreeGrafter"/>
</dbReference>
<keyword evidence="2" id="KW-0175">Coiled coil</keyword>
<dbReference type="PRINTS" id="PR00625">
    <property type="entry name" value="JDOMAIN"/>
</dbReference>
<dbReference type="InterPro" id="IPR001623">
    <property type="entry name" value="DnaJ_domain"/>
</dbReference>
<keyword evidence="1" id="KW-0143">Chaperone</keyword>
<name>A0A6C0ES64_9ZZZZ</name>
<evidence type="ECO:0000256" key="2">
    <source>
        <dbReference type="SAM" id="Coils"/>
    </source>
</evidence>
<dbReference type="PANTHER" id="PTHR44360">
    <property type="entry name" value="DNAJ HOMOLOG SUBFAMILY B MEMBER 9"/>
    <property type="match status" value="1"/>
</dbReference>
<reference evidence="5" key="1">
    <citation type="journal article" date="2020" name="Nature">
        <title>Giant virus diversity and host interactions through global metagenomics.</title>
        <authorList>
            <person name="Schulz F."/>
            <person name="Roux S."/>
            <person name="Paez-Espino D."/>
            <person name="Jungbluth S."/>
            <person name="Walsh D.A."/>
            <person name="Denef V.J."/>
            <person name="McMahon K.D."/>
            <person name="Konstantinidis K.T."/>
            <person name="Eloe-Fadrosh E.A."/>
            <person name="Kyrpides N.C."/>
            <person name="Woyke T."/>
        </authorList>
    </citation>
    <scope>NUCLEOTIDE SEQUENCE</scope>
    <source>
        <strain evidence="5">GVMAG-M-3300009155-48</strain>
    </source>
</reference>
<protein>
    <recommendedName>
        <fullName evidence="4">J domain-containing protein</fullName>
    </recommendedName>
</protein>
<feature type="domain" description="J" evidence="4">
    <location>
        <begin position="521"/>
        <end position="603"/>
    </location>
</feature>
<dbReference type="AlphaFoldDB" id="A0A6C0ES64"/>
<dbReference type="SMART" id="SM00271">
    <property type="entry name" value="DnaJ"/>
    <property type="match status" value="1"/>
</dbReference>
<dbReference type="SUPFAM" id="SSF46565">
    <property type="entry name" value="Chaperone J-domain"/>
    <property type="match status" value="1"/>
</dbReference>
<dbReference type="CDD" id="cd06257">
    <property type="entry name" value="DnaJ"/>
    <property type="match status" value="1"/>
</dbReference>
<feature type="region of interest" description="Disordered" evidence="3">
    <location>
        <begin position="168"/>
        <end position="201"/>
    </location>
</feature>
<evidence type="ECO:0000256" key="1">
    <source>
        <dbReference type="ARBA" id="ARBA00023186"/>
    </source>
</evidence>
<feature type="coiled-coil region" evidence="2">
    <location>
        <begin position="284"/>
        <end position="332"/>
    </location>
</feature>
<evidence type="ECO:0000313" key="5">
    <source>
        <dbReference type="EMBL" id="QHT31572.1"/>
    </source>
</evidence>
<organism evidence="5">
    <name type="scientific">viral metagenome</name>
    <dbReference type="NCBI Taxonomy" id="1070528"/>
    <lineage>
        <taxon>unclassified sequences</taxon>
        <taxon>metagenomes</taxon>
        <taxon>organismal metagenomes</taxon>
    </lineage>
</organism>
<feature type="coiled-coil region" evidence="2">
    <location>
        <begin position="455"/>
        <end position="522"/>
    </location>
</feature>
<dbReference type="PANTHER" id="PTHR44360:SF1">
    <property type="entry name" value="DNAJ HOMOLOG SUBFAMILY B MEMBER 9"/>
    <property type="match status" value="1"/>
</dbReference>
<dbReference type="Gene3D" id="1.10.287.110">
    <property type="entry name" value="DnaJ domain"/>
    <property type="match status" value="1"/>
</dbReference>
<dbReference type="EMBL" id="MN738924">
    <property type="protein sequence ID" value="QHT31572.1"/>
    <property type="molecule type" value="Genomic_DNA"/>
</dbReference>
<dbReference type="InterPro" id="IPR036869">
    <property type="entry name" value="J_dom_sf"/>
</dbReference>
<sequence length="603" mass="68826">MTTYKKYSIKNRKSRKIKLFKGGDAAEDNIKKVAVDKVKESVSPKKGGIDDSIKNTAIEKVKESLTVKPGGKQVSIFIDFYKKLLKPDYYENKLDDSNKFFETININKNGINMTESITGVEELLKIFNNELKYIKKPDDVNKKALSENHTKRKAVIIDYGDNGDFTINGDKGAAAPPASGRGAAPVGPPGSGVAPGTAPEDSIKETAKNTVVSNVNTINTIQDAAINELKSNIEKANIDKLDKEIDNTYKIYLKEKITETTNQFILNKILYNLNKDIKEKPKELKKINDTITEINKNLSNLTETNTKLEAEIENLKTENNNLNQKINDGDLSQKKKTADKIAINNDNIEKNINSIKGNIIKIRAITLTLKQQSQIYKNKNLELIDANDKKENNLKLLHRLYDRLIEKLSESKLKSGIFRVKGEGDYDIINANINTIKEKIQILESGRINYSEISKEEERLRKEWLKKEAAEKERLRKEAAEQEKKRKEDAEKERLRKEAAEIYSLKADYQQEEKEKDQLEDALKTMNIPKDDYNKATDDDKINIIKRAFKKLALKFHPDKNNSPDAAVKFQQLNNAYDFFKKELKMSGGNYYKKNTKNIYKCI</sequence>
<dbReference type="GO" id="GO:0036503">
    <property type="term" value="P:ERAD pathway"/>
    <property type="evidence" value="ECO:0007669"/>
    <property type="project" value="TreeGrafter"/>
</dbReference>
<dbReference type="PROSITE" id="PS50076">
    <property type="entry name" value="DNAJ_2"/>
    <property type="match status" value="1"/>
</dbReference>
<dbReference type="Pfam" id="PF00226">
    <property type="entry name" value="DnaJ"/>
    <property type="match status" value="1"/>
</dbReference>
<evidence type="ECO:0000259" key="4">
    <source>
        <dbReference type="PROSITE" id="PS50076"/>
    </source>
</evidence>
<feature type="compositionally biased region" description="Low complexity" evidence="3">
    <location>
        <begin position="172"/>
        <end position="199"/>
    </location>
</feature>
<proteinExistence type="predicted"/>
<accession>A0A6C0ES64</accession>
<dbReference type="GO" id="GO:0005783">
    <property type="term" value="C:endoplasmic reticulum"/>
    <property type="evidence" value="ECO:0007669"/>
    <property type="project" value="TreeGrafter"/>
</dbReference>
<dbReference type="InterPro" id="IPR051948">
    <property type="entry name" value="Hsp70_co-chaperone_J-domain"/>
</dbReference>